<keyword evidence="11" id="KW-1185">Reference proteome</keyword>
<feature type="transmembrane region" description="Helical" evidence="8">
    <location>
        <begin position="78"/>
        <end position="102"/>
    </location>
</feature>
<sequence>MQHGPALPAHGVAFNWRYAVSVRLSGGLGAGWLLIAAIVALLVLLPVFSLGHHALQGSGELWSHLAAYVLPQALRDSLLLLSGVGIMVVTLGSSLAWLVTAYSFPGRRLLSWALLLPLAVPTYIVAFAYLDLWHPVGALQTGLRGLLGYESPRDLRLPDIRSMWGCILLLGLVLYPYVYLPARALFQMQAGGLIDASRTLGAGPWRSFFRVALPLARPAIAVGASLALMEALNDIGAAEFLGVRTLTVSIYATWVNRSSLPGAAQIALFMLAIVLSLIALERWARRHQRYATSGRQARPLAAQPLKGWRGLLACALASVPLLLGFALPVGYLVVEATKRFNFAGLEASILRETLNTVGMSALATLVATALAFLMAFILRVTRGQAPLVSMLVRCASLGYAIPGTLLAIGLLGPLAGFDNAFSSFLEQSFGISTGLLLSGSGAALVYAYVARFLAVGSGSIEAGFSKIPHSLDDAARALGEHAGGVARRIHLPLGMPAIAAAMLLVFVDCMKELPATLLLRPLNFETLATHLYGEAARGTYESGAIAALLIVLAGLLPIILLSRIGQAPASRKTAQAADAAAALPDLHAYRT</sequence>
<organism evidence="10 11">
    <name type="scientific">Uliginosibacterium silvisoli</name>
    <dbReference type="NCBI Taxonomy" id="3114758"/>
    <lineage>
        <taxon>Bacteria</taxon>
        <taxon>Pseudomonadati</taxon>
        <taxon>Pseudomonadota</taxon>
        <taxon>Betaproteobacteria</taxon>
        <taxon>Rhodocyclales</taxon>
        <taxon>Zoogloeaceae</taxon>
        <taxon>Uliginosibacterium</taxon>
    </lineage>
</organism>
<keyword evidence="7 8" id="KW-0472">Membrane</keyword>
<evidence type="ECO:0000256" key="4">
    <source>
        <dbReference type="ARBA" id="ARBA00022519"/>
    </source>
</evidence>
<protein>
    <submittedName>
        <fullName evidence="10">Iron ABC transporter permease</fullName>
    </submittedName>
</protein>
<dbReference type="PANTHER" id="PTHR43357">
    <property type="entry name" value="INNER MEMBRANE ABC TRANSPORTER PERMEASE PROTEIN YDCV"/>
    <property type="match status" value="1"/>
</dbReference>
<dbReference type="PROSITE" id="PS50928">
    <property type="entry name" value="ABC_TM1"/>
    <property type="match status" value="2"/>
</dbReference>
<evidence type="ECO:0000256" key="3">
    <source>
        <dbReference type="ARBA" id="ARBA00022475"/>
    </source>
</evidence>
<dbReference type="SUPFAM" id="SSF161098">
    <property type="entry name" value="MetI-like"/>
    <property type="match status" value="2"/>
</dbReference>
<dbReference type="InterPro" id="IPR000515">
    <property type="entry name" value="MetI-like"/>
</dbReference>
<feature type="transmembrane region" description="Helical" evidence="8">
    <location>
        <begin position="310"/>
        <end position="334"/>
    </location>
</feature>
<comment type="caution">
    <text evidence="10">The sequence shown here is derived from an EMBL/GenBank/DDBJ whole genome shotgun (WGS) entry which is preliminary data.</text>
</comment>
<feature type="transmembrane region" description="Helical" evidence="8">
    <location>
        <begin position="27"/>
        <end position="48"/>
    </location>
</feature>
<dbReference type="CDD" id="cd06261">
    <property type="entry name" value="TM_PBP2"/>
    <property type="match status" value="2"/>
</dbReference>
<feature type="transmembrane region" description="Helical" evidence="8">
    <location>
        <begin position="260"/>
        <end position="280"/>
    </location>
</feature>
<evidence type="ECO:0000313" key="10">
    <source>
        <dbReference type="EMBL" id="MEC5386590.1"/>
    </source>
</evidence>
<feature type="transmembrane region" description="Helical" evidence="8">
    <location>
        <begin position="429"/>
        <end position="449"/>
    </location>
</feature>
<evidence type="ECO:0000313" key="11">
    <source>
        <dbReference type="Proteomes" id="UP001331561"/>
    </source>
</evidence>
<keyword evidence="3" id="KW-1003">Cell membrane</keyword>
<dbReference type="PANTHER" id="PTHR43357:SF3">
    <property type="entry name" value="FE(3+)-TRANSPORT SYSTEM PERMEASE PROTEIN FBPB 2"/>
    <property type="match status" value="1"/>
</dbReference>
<evidence type="ECO:0000256" key="1">
    <source>
        <dbReference type="ARBA" id="ARBA00004429"/>
    </source>
</evidence>
<evidence type="ECO:0000256" key="8">
    <source>
        <dbReference type="RuleBase" id="RU363032"/>
    </source>
</evidence>
<keyword evidence="2 8" id="KW-0813">Transport</keyword>
<keyword evidence="6 8" id="KW-1133">Transmembrane helix</keyword>
<feature type="transmembrane region" description="Helical" evidence="8">
    <location>
        <begin position="162"/>
        <end position="180"/>
    </location>
</feature>
<feature type="transmembrane region" description="Helical" evidence="8">
    <location>
        <begin position="109"/>
        <end position="130"/>
    </location>
</feature>
<dbReference type="EMBL" id="JAYXHS010000002">
    <property type="protein sequence ID" value="MEC5386590.1"/>
    <property type="molecule type" value="Genomic_DNA"/>
</dbReference>
<reference evidence="10 11" key="1">
    <citation type="submission" date="2024-01" db="EMBL/GenBank/DDBJ databases">
        <title>Uliginosibacterium soil sp. nov.</title>
        <authorList>
            <person name="Lv Y."/>
        </authorList>
    </citation>
    <scope>NUCLEOTIDE SEQUENCE [LARGE SCALE GENOMIC DNA]</scope>
    <source>
        <strain evidence="10 11">H3</strain>
    </source>
</reference>
<feature type="transmembrane region" description="Helical" evidence="8">
    <location>
        <begin position="543"/>
        <end position="562"/>
    </location>
</feature>
<evidence type="ECO:0000259" key="9">
    <source>
        <dbReference type="PROSITE" id="PS50928"/>
    </source>
</evidence>
<feature type="transmembrane region" description="Helical" evidence="8">
    <location>
        <begin position="489"/>
        <end position="507"/>
    </location>
</feature>
<feature type="domain" description="ABC transmembrane type-1" evidence="9">
    <location>
        <begin position="74"/>
        <end position="279"/>
    </location>
</feature>
<accession>A0ABU6K4G0</accession>
<keyword evidence="5 8" id="KW-0812">Transmembrane</keyword>
<keyword evidence="4" id="KW-0997">Cell inner membrane</keyword>
<feature type="transmembrane region" description="Helical" evidence="8">
    <location>
        <begin position="390"/>
        <end position="417"/>
    </location>
</feature>
<dbReference type="RefSeq" id="WP_327599550.1">
    <property type="nucleotide sequence ID" value="NZ_JAYXHS010000002.1"/>
</dbReference>
<dbReference type="Pfam" id="PF00528">
    <property type="entry name" value="BPD_transp_1"/>
    <property type="match status" value="2"/>
</dbReference>
<feature type="domain" description="ABC transmembrane type-1" evidence="9">
    <location>
        <begin position="353"/>
        <end position="561"/>
    </location>
</feature>
<evidence type="ECO:0000256" key="5">
    <source>
        <dbReference type="ARBA" id="ARBA00022692"/>
    </source>
</evidence>
<dbReference type="InterPro" id="IPR035906">
    <property type="entry name" value="MetI-like_sf"/>
</dbReference>
<evidence type="ECO:0000256" key="2">
    <source>
        <dbReference type="ARBA" id="ARBA00022448"/>
    </source>
</evidence>
<evidence type="ECO:0000256" key="6">
    <source>
        <dbReference type="ARBA" id="ARBA00022989"/>
    </source>
</evidence>
<dbReference type="Gene3D" id="1.10.3720.10">
    <property type="entry name" value="MetI-like"/>
    <property type="match status" value="2"/>
</dbReference>
<comment type="similarity">
    <text evidence="8">Belongs to the binding-protein-dependent transport system permease family.</text>
</comment>
<proteinExistence type="inferred from homology"/>
<gene>
    <name evidence="10" type="ORF">VVD49_12710</name>
</gene>
<comment type="subcellular location">
    <subcellularLocation>
        <location evidence="1">Cell inner membrane</location>
        <topology evidence="1">Multi-pass membrane protein</topology>
    </subcellularLocation>
    <subcellularLocation>
        <location evidence="8">Cell membrane</location>
        <topology evidence="8">Multi-pass membrane protein</topology>
    </subcellularLocation>
</comment>
<name>A0ABU6K4G0_9RHOO</name>
<feature type="transmembrane region" description="Helical" evidence="8">
    <location>
        <begin position="354"/>
        <end position="378"/>
    </location>
</feature>
<dbReference type="Proteomes" id="UP001331561">
    <property type="component" value="Unassembled WGS sequence"/>
</dbReference>
<evidence type="ECO:0000256" key="7">
    <source>
        <dbReference type="ARBA" id="ARBA00023136"/>
    </source>
</evidence>